<comment type="similarity">
    <text evidence="1">Belongs to the UPF0102 family.</text>
</comment>
<name>A0A1G2HIF9_9BACT</name>
<dbReference type="SUPFAM" id="SSF52980">
    <property type="entry name" value="Restriction endonuclease-like"/>
    <property type="match status" value="1"/>
</dbReference>
<gene>
    <name evidence="2" type="ORF">A3F94_02650</name>
</gene>
<dbReference type="EMBL" id="MHOK01000005">
    <property type="protein sequence ID" value="OGZ62267.1"/>
    <property type="molecule type" value="Genomic_DNA"/>
</dbReference>
<dbReference type="STRING" id="1802165.A3F94_02650"/>
<dbReference type="PANTHER" id="PTHR34039:SF1">
    <property type="entry name" value="UPF0102 PROTEIN YRAN"/>
    <property type="match status" value="1"/>
</dbReference>
<evidence type="ECO:0000313" key="2">
    <source>
        <dbReference type="EMBL" id="OGZ62267.1"/>
    </source>
</evidence>
<dbReference type="InterPro" id="IPR003509">
    <property type="entry name" value="UPF0102_YraN-like"/>
</dbReference>
<dbReference type="Pfam" id="PF02021">
    <property type="entry name" value="UPF0102"/>
    <property type="match status" value="1"/>
</dbReference>
<organism evidence="2 3">
    <name type="scientific">Candidatus Spechtbacteria bacterium RIFCSPLOWO2_12_FULL_38_22</name>
    <dbReference type="NCBI Taxonomy" id="1802165"/>
    <lineage>
        <taxon>Bacteria</taxon>
        <taxon>Candidatus Spechtiibacteriota</taxon>
    </lineage>
</organism>
<sequence>MKTGNLGEDLVVKYLKKDLEFKIIDRNFSYKTGEIDIIAKDKRTVVFVEVKALDAKYIEYFKPEEHFDYKKAQRVIKTAQVYLIKNNYPEDTDYRIDLAALEINNANKVARLRYYRNAVR</sequence>
<evidence type="ECO:0000256" key="1">
    <source>
        <dbReference type="ARBA" id="ARBA00006738"/>
    </source>
</evidence>
<dbReference type="AlphaFoldDB" id="A0A1G2HIF9"/>
<protein>
    <submittedName>
        <fullName evidence="2">Uncharacterized protein</fullName>
    </submittedName>
</protein>
<dbReference type="InterPro" id="IPR011335">
    <property type="entry name" value="Restrct_endonuc-II-like"/>
</dbReference>
<dbReference type="InterPro" id="IPR011856">
    <property type="entry name" value="tRNA_endonuc-like_dom_sf"/>
</dbReference>
<dbReference type="Proteomes" id="UP000176770">
    <property type="component" value="Unassembled WGS sequence"/>
</dbReference>
<comment type="caution">
    <text evidence="2">The sequence shown here is derived from an EMBL/GenBank/DDBJ whole genome shotgun (WGS) entry which is preliminary data.</text>
</comment>
<evidence type="ECO:0000313" key="3">
    <source>
        <dbReference type="Proteomes" id="UP000176770"/>
    </source>
</evidence>
<dbReference type="Gene3D" id="3.40.1350.10">
    <property type="match status" value="1"/>
</dbReference>
<reference evidence="2 3" key="1">
    <citation type="journal article" date="2016" name="Nat. Commun.">
        <title>Thousands of microbial genomes shed light on interconnected biogeochemical processes in an aquifer system.</title>
        <authorList>
            <person name="Anantharaman K."/>
            <person name="Brown C.T."/>
            <person name="Hug L.A."/>
            <person name="Sharon I."/>
            <person name="Castelle C.J."/>
            <person name="Probst A.J."/>
            <person name="Thomas B.C."/>
            <person name="Singh A."/>
            <person name="Wilkins M.J."/>
            <person name="Karaoz U."/>
            <person name="Brodie E.L."/>
            <person name="Williams K.H."/>
            <person name="Hubbard S.S."/>
            <person name="Banfield J.F."/>
        </authorList>
    </citation>
    <scope>NUCLEOTIDE SEQUENCE [LARGE SCALE GENOMIC DNA]</scope>
</reference>
<proteinExistence type="inferred from homology"/>
<dbReference type="PANTHER" id="PTHR34039">
    <property type="entry name" value="UPF0102 PROTEIN YRAN"/>
    <property type="match status" value="1"/>
</dbReference>
<accession>A0A1G2HIF9</accession>
<dbReference type="GO" id="GO:0003676">
    <property type="term" value="F:nucleic acid binding"/>
    <property type="evidence" value="ECO:0007669"/>
    <property type="project" value="InterPro"/>
</dbReference>